<organism evidence="1 2">
    <name type="scientific">Streptomyces coerulescens</name>
    <dbReference type="NCBI Taxonomy" id="29304"/>
    <lineage>
        <taxon>Bacteria</taxon>
        <taxon>Bacillati</taxon>
        <taxon>Actinomycetota</taxon>
        <taxon>Actinomycetes</taxon>
        <taxon>Kitasatosporales</taxon>
        <taxon>Streptomycetaceae</taxon>
        <taxon>Streptomyces</taxon>
    </lineage>
</organism>
<dbReference type="Proteomes" id="UP001596263">
    <property type="component" value="Unassembled WGS sequence"/>
</dbReference>
<reference evidence="2" key="1">
    <citation type="journal article" date="2019" name="Int. J. Syst. Evol. Microbiol.">
        <title>The Global Catalogue of Microorganisms (GCM) 10K type strain sequencing project: providing services to taxonomists for standard genome sequencing and annotation.</title>
        <authorList>
            <consortium name="The Broad Institute Genomics Platform"/>
            <consortium name="The Broad Institute Genome Sequencing Center for Infectious Disease"/>
            <person name="Wu L."/>
            <person name="Ma J."/>
        </authorList>
    </citation>
    <scope>NUCLEOTIDE SEQUENCE [LARGE SCALE GENOMIC DNA]</scope>
    <source>
        <strain evidence="2">KCTC 42586</strain>
    </source>
</reference>
<dbReference type="RefSeq" id="WP_380850327.1">
    <property type="nucleotide sequence ID" value="NZ_JBHSKM010000005.1"/>
</dbReference>
<dbReference type="Gene3D" id="1.50.10.20">
    <property type="match status" value="1"/>
</dbReference>
<evidence type="ECO:0000313" key="1">
    <source>
        <dbReference type="EMBL" id="MFC5214282.1"/>
    </source>
</evidence>
<dbReference type="InterPro" id="IPR008928">
    <property type="entry name" value="6-hairpin_glycosidase_sf"/>
</dbReference>
<keyword evidence="2" id="KW-1185">Reference proteome</keyword>
<dbReference type="SUPFAM" id="SSF48208">
    <property type="entry name" value="Six-hairpin glycosidases"/>
    <property type="match status" value="1"/>
</dbReference>
<evidence type="ECO:0000313" key="2">
    <source>
        <dbReference type="Proteomes" id="UP001596263"/>
    </source>
</evidence>
<sequence>MNGMSGTPDPAFSRRTLIGAGIGAAVLAAGGVGPAYASGSTSASASVSDSDSVSASVSGSTSASPHRRAVAFLAAATDAYPDHGPIRLAQSYADQAGLFSTAFTYDNALAILALLGVRAPRGRERAVSLGDALLYAQAHDPVHDDGRLRQGYNVGPYTFYDGSRQPDGFVRADGTVNVGTQFGFTGTAVGDMAWAGIALSALAGRTGERSFLQGAVRIGEWIERNGRTDEPLGGYKFGVDGANQKLPFTSTEHNTDLVCLFGRLGRLTGDRVWWERRARAREFVLRMWESDGGFFYTGTNDGVTINTSPIPEDTQTWTHLALDSRAHARSLDWAARELAVLDHAERRNSTVPSGQSYDGVTFSSASLVANEDAPIADSQPKPDRNGVWFEGTAHLALALRERRGRGDEARARRLIGSIERAQELLGGAQTVGGRALPERAGVVSASSPLDTGFGFGYYPYRHVGATAWYLMAATRFNPLGLGSS</sequence>
<dbReference type="EMBL" id="JBHSKM010000005">
    <property type="protein sequence ID" value="MFC5214282.1"/>
    <property type="molecule type" value="Genomic_DNA"/>
</dbReference>
<protein>
    <submittedName>
        <fullName evidence="1">Tat pathway signal sequence domain protein</fullName>
    </submittedName>
</protein>
<gene>
    <name evidence="1" type="ORF">ACFPQ9_10635</name>
</gene>
<accession>A0ABW0CG69</accession>
<proteinExistence type="predicted"/>
<dbReference type="PROSITE" id="PS51318">
    <property type="entry name" value="TAT"/>
    <property type="match status" value="1"/>
</dbReference>
<comment type="caution">
    <text evidence="1">The sequence shown here is derived from an EMBL/GenBank/DDBJ whole genome shotgun (WGS) entry which is preliminary data.</text>
</comment>
<name>A0ABW0CG69_STRCD</name>
<dbReference type="InterPro" id="IPR006311">
    <property type="entry name" value="TAT_signal"/>
</dbReference>